<keyword evidence="5" id="KW-1185">Reference proteome</keyword>
<name>A0ABS6TG63_9ENTE</name>
<dbReference type="Pfam" id="PF01501">
    <property type="entry name" value="Glyco_transf_8"/>
    <property type="match status" value="1"/>
</dbReference>
<keyword evidence="2" id="KW-0808">Transferase</keyword>
<keyword evidence="3" id="KW-0479">Metal-binding</keyword>
<comment type="caution">
    <text evidence="4">The sequence shown here is derived from an EMBL/GenBank/DDBJ whole genome shotgun (WGS) entry which is preliminary data.</text>
</comment>
<dbReference type="InterPro" id="IPR050748">
    <property type="entry name" value="Glycosyltrans_8_dom-fam"/>
</dbReference>
<evidence type="ECO:0000256" key="3">
    <source>
        <dbReference type="ARBA" id="ARBA00022723"/>
    </source>
</evidence>
<reference evidence="4 5" key="1">
    <citation type="submission" date="2021-06" db="EMBL/GenBank/DDBJ databases">
        <title>Enterococcus alishanensis sp. nov., a novel lactic acid bacterium isolated from fresh coffee beans.</title>
        <authorList>
            <person name="Chen Y.-S."/>
        </authorList>
    </citation>
    <scope>NUCLEOTIDE SEQUENCE [LARGE SCALE GENOMIC DNA]</scope>
    <source>
        <strain evidence="4 5">ALS3</strain>
    </source>
</reference>
<evidence type="ECO:0000313" key="5">
    <source>
        <dbReference type="Proteomes" id="UP000774130"/>
    </source>
</evidence>
<sequence>MENQNSVIPIVTAADENYAPYLSVMLTSVVENNPENRPLCFYVIDDGLSKTSKRHLETVISRKTNHATIQFLTIDRNIYQDFLVSDHITTTAYLRISLPKLLAGGPYDKILYLDADVLCLADVAELYDQPLNGNIVGAVIDVGEVNGLKRLIGDVDGYYFNSGVLLIDVIQWNAQAITEKTIDFLTIFNDRIVYHDQDALNAVLHGKWQPLHPRWNAQTALIFNKFPAPDSHYQTWYQECHLQPAIVHFTGHDKPWNTLVGHPYTQQYLTQLADNRMKKVGKVNG</sequence>
<dbReference type="Proteomes" id="UP000774130">
    <property type="component" value="Unassembled WGS sequence"/>
</dbReference>
<dbReference type="PANTHER" id="PTHR13778">
    <property type="entry name" value="GLYCOSYLTRANSFERASE 8 DOMAIN-CONTAINING PROTEIN"/>
    <property type="match status" value="1"/>
</dbReference>
<organism evidence="4 5">
    <name type="scientific">Enterococcus alishanensis</name>
    <dbReference type="NCBI Taxonomy" id="1303817"/>
    <lineage>
        <taxon>Bacteria</taxon>
        <taxon>Bacillati</taxon>
        <taxon>Bacillota</taxon>
        <taxon>Bacilli</taxon>
        <taxon>Lactobacillales</taxon>
        <taxon>Enterococcaceae</taxon>
        <taxon>Enterococcus</taxon>
    </lineage>
</organism>
<dbReference type="InterPro" id="IPR002495">
    <property type="entry name" value="Glyco_trans_8"/>
</dbReference>
<gene>
    <name evidence="4" type="ORF">KUA55_14545</name>
</gene>
<keyword evidence="1" id="KW-0328">Glycosyltransferase</keyword>
<dbReference type="RefSeq" id="WP_218327111.1">
    <property type="nucleotide sequence ID" value="NZ_JAHUZB010000006.1"/>
</dbReference>
<evidence type="ECO:0000256" key="1">
    <source>
        <dbReference type="ARBA" id="ARBA00022676"/>
    </source>
</evidence>
<dbReference type="EMBL" id="JAHUZB010000006">
    <property type="protein sequence ID" value="MBV7391904.1"/>
    <property type="molecule type" value="Genomic_DNA"/>
</dbReference>
<evidence type="ECO:0000313" key="4">
    <source>
        <dbReference type="EMBL" id="MBV7391904.1"/>
    </source>
</evidence>
<accession>A0ABS6TG63</accession>
<protein>
    <submittedName>
        <fullName evidence="4">Glycosyltransferase family 8 protein</fullName>
    </submittedName>
</protein>
<dbReference type="PANTHER" id="PTHR13778:SF47">
    <property type="entry name" value="LIPOPOLYSACCHARIDE 1,3-GALACTOSYLTRANSFERASE"/>
    <property type="match status" value="1"/>
</dbReference>
<evidence type="ECO:0000256" key="2">
    <source>
        <dbReference type="ARBA" id="ARBA00022679"/>
    </source>
</evidence>
<proteinExistence type="predicted"/>
<dbReference type="CDD" id="cd04194">
    <property type="entry name" value="GT8_A4GalT_like"/>
    <property type="match status" value="1"/>
</dbReference>